<accession>A0ABR4R316</accession>
<comment type="caution">
    <text evidence="1">The sequence shown here is derived from an EMBL/GenBank/DDBJ whole genome shotgun (WGS) entry which is preliminary data.</text>
</comment>
<dbReference type="EMBL" id="JHEM01000010">
    <property type="protein sequence ID" value="KCB24881.1"/>
    <property type="molecule type" value="Genomic_DNA"/>
</dbReference>
<evidence type="ECO:0000313" key="1">
    <source>
        <dbReference type="EMBL" id="KCB24881.1"/>
    </source>
</evidence>
<gene>
    <name evidence="1" type="ORF">L544_1072</name>
</gene>
<dbReference type="RefSeq" id="WP_032962378.1">
    <property type="nucleotide sequence ID" value="NZ_JHEM01000010.1"/>
</dbReference>
<dbReference type="Proteomes" id="UP000025748">
    <property type="component" value="Unassembled WGS sequence"/>
</dbReference>
<organism evidence="1 2">
    <name type="scientific">Bordetella hinzii OH87 BAL007II</name>
    <dbReference type="NCBI Taxonomy" id="1331262"/>
    <lineage>
        <taxon>Bacteria</taxon>
        <taxon>Pseudomonadati</taxon>
        <taxon>Pseudomonadota</taxon>
        <taxon>Betaproteobacteria</taxon>
        <taxon>Burkholderiales</taxon>
        <taxon>Alcaligenaceae</taxon>
        <taxon>Bordetella</taxon>
    </lineage>
</organism>
<sequence>MNKKATLTPEQFVAEMNHRLPQKFGYKPGLRVFLYPEGATAETARGVDWTFRDELNSVVAVKAAHDDVAAQYDAVLPLREDAS</sequence>
<protein>
    <recommendedName>
        <fullName evidence="3">Phage protein</fullName>
    </recommendedName>
</protein>
<evidence type="ECO:0008006" key="3">
    <source>
        <dbReference type="Google" id="ProtNLM"/>
    </source>
</evidence>
<name>A0ABR4R316_9BORD</name>
<evidence type="ECO:0000313" key="2">
    <source>
        <dbReference type="Proteomes" id="UP000025748"/>
    </source>
</evidence>
<proteinExistence type="predicted"/>
<keyword evidence="2" id="KW-1185">Reference proteome</keyword>
<reference evidence="1 2" key="1">
    <citation type="submission" date="2014-03" db="EMBL/GenBank/DDBJ databases">
        <title>Genome sequence of Bordetella hinzii.</title>
        <authorList>
            <person name="Register K."/>
            <person name="Harvill E."/>
            <person name="Goodfield L.L."/>
            <person name="Ivanov Y.V."/>
            <person name="Meyer J.A."/>
            <person name="Muse S.J."/>
            <person name="Jacobs N."/>
            <person name="Bendor L."/>
            <person name="Smallridge W.E."/>
            <person name="Brinkac L.M."/>
            <person name="Sanka R."/>
            <person name="Kim M."/>
            <person name="Losada L."/>
        </authorList>
    </citation>
    <scope>NUCLEOTIDE SEQUENCE [LARGE SCALE GENOMIC DNA]</scope>
    <source>
        <strain evidence="1 2">OH87 BAL007II</strain>
    </source>
</reference>